<dbReference type="GeneID" id="35603167"/>
<feature type="compositionally biased region" description="Basic and acidic residues" evidence="1">
    <location>
        <begin position="1"/>
        <end position="11"/>
    </location>
</feature>
<keyword evidence="2" id="KW-1133">Transmembrane helix</keyword>
<keyword evidence="2" id="KW-0812">Transmembrane</keyword>
<feature type="region of interest" description="Disordered" evidence="1">
    <location>
        <begin position="1"/>
        <end position="25"/>
    </location>
</feature>
<keyword evidence="2" id="KW-0472">Membrane</keyword>
<protein>
    <submittedName>
        <fullName evidence="3">Uncharacterized protein</fullName>
    </submittedName>
</protein>
<evidence type="ECO:0000256" key="1">
    <source>
        <dbReference type="SAM" id="MobiDB-lite"/>
    </source>
</evidence>
<name>A0A2D3VBL0_9PEZI</name>
<proteinExistence type="predicted"/>
<feature type="transmembrane region" description="Helical" evidence="2">
    <location>
        <begin position="35"/>
        <end position="54"/>
    </location>
</feature>
<feature type="transmembrane region" description="Helical" evidence="2">
    <location>
        <begin position="92"/>
        <end position="112"/>
    </location>
</feature>
<reference evidence="3 4" key="1">
    <citation type="submission" date="2016-03" db="EMBL/GenBank/DDBJ databases">
        <authorList>
            <person name="Ploux O."/>
        </authorList>
    </citation>
    <scope>NUCLEOTIDE SEQUENCE [LARGE SCALE GENOMIC DNA]</scope>
    <source>
        <strain evidence="3 4">URUG2</strain>
    </source>
</reference>
<dbReference type="RefSeq" id="XP_023629086.1">
    <property type="nucleotide sequence ID" value="XM_023773318.1"/>
</dbReference>
<gene>
    <name evidence="3" type="ORF">RCC_08066</name>
</gene>
<dbReference type="Proteomes" id="UP000225277">
    <property type="component" value="Unassembled WGS sequence"/>
</dbReference>
<dbReference type="EMBL" id="FJUY01000013">
    <property type="protein sequence ID" value="CZT22197.1"/>
    <property type="molecule type" value="Genomic_DNA"/>
</dbReference>
<accession>A0A2D3VBL0</accession>
<feature type="transmembrane region" description="Helical" evidence="2">
    <location>
        <begin position="60"/>
        <end position="80"/>
    </location>
</feature>
<evidence type="ECO:0000256" key="2">
    <source>
        <dbReference type="SAM" id="Phobius"/>
    </source>
</evidence>
<sequence length="143" mass="16269">MPHLRVDRASRIEPPSPSPSSTLQNGHPIYSLRRLHIITAAFGNLLFLFCFDHYPFVRITIYFLFGSIFFTMCDLLAYAKAPSPQTHCQKKWILLGDIVWAAILQLGFWGSVVDLQWGGPSGAYYGSCYYRWCLFIASSRGIL</sequence>
<organism evidence="3 4">
    <name type="scientific">Ramularia collo-cygni</name>
    <dbReference type="NCBI Taxonomy" id="112498"/>
    <lineage>
        <taxon>Eukaryota</taxon>
        <taxon>Fungi</taxon>
        <taxon>Dikarya</taxon>
        <taxon>Ascomycota</taxon>
        <taxon>Pezizomycotina</taxon>
        <taxon>Dothideomycetes</taxon>
        <taxon>Dothideomycetidae</taxon>
        <taxon>Mycosphaerellales</taxon>
        <taxon>Mycosphaerellaceae</taxon>
        <taxon>Ramularia</taxon>
    </lineage>
</organism>
<dbReference type="AlphaFoldDB" id="A0A2D3VBL0"/>
<evidence type="ECO:0000313" key="4">
    <source>
        <dbReference type="Proteomes" id="UP000225277"/>
    </source>
</evidence>
<keyword evidence="4" id="KW-1185">Reference proteome</keyword>
<evidence type="ECO:0000313" key="3">
    <source>
        <dbReference type="EMBL" id="CZT22197.1"/>
    </source>
</evidence>